<proteinExistence type="predicted"/>
<evidence type="ECO:0000313" key="3">
    <source>
        <dbReference type="Proteomes" id="UP001603857"/>
    </source>
</evidence>
<name>A0ABD1N0R5_9FABA</name>
<dbReference type="InterPro" id="IPR035513">
    <property type="entry name" value="Invertase/methylesterase_inhib"/>
</dbReference>
<dbReference type="InterPro" id="IPR006501">
    <property type="entry name" value="Pectinesterase_inhib_dom"/>
</dbReference>
<dbReference type="AlphaFoldDB" id="A0ABD1N0R5"/>
<reference evidence="2 3" key="1">
    <citation type="submission" date="2024-08" db="EMBL/GenBank/DDBJ databases">
        <title>Insights into the chromosomal genome structure of Flemingia macrophylla.</title>
        <authorList>
            <person name="Ding Y."/>
            <person name="Zhao Y."/>
            <person name="Bi W."/>
            <person name="Wu M."/>
            <person name="Zhao G."/>
            <person name="Gong Y."/>
            <person name="Li W."/>
            <person name="Zhang P."/>
        </authorList>
    </citation>
    <scope>NUCLEOTIDE SEQUENCE [LARGE SCALE GENOMIC DNA]</scope>
    <source>
        <strain evidence="2">DYQJB</strain>
        <tissue evidence="2">Leaf</tissue>
    </source>
</reference>
<dbReference type="EMBL" id="JBGMDY010000003">
    <property type="protein sequence ID" value="KAL2341649.1"/>
    <property type="molecule type" value="Genomic_DNA"/>
</dbReference>
<dbReference type="SUPFAM" id="SSF101148">
    <property type="entry name" value="Plant invertase/pectin methylesterase inhibitor"/>
    <property type="match status" value="1"/>
</dbReference>
<dbReference type="Gene3D" id="1.20.140.40">
    <property type="entry name" value="Invertase/pectin methylesterase inhibitor family protein"/>
    <property type="match status" value="1"/>
</dbReference>
<keyword evidence="3" id="KW-1185">Reference proteome</keyword>
<organism evidence="2 3">
    <name type="scientific">Flemingia macrophylla</name>
    <dbReference type="NCBI Taxonomy" id="520843"/>
    <lineage>
        <taxon>Eukaryota</taxon>
        <taxon>Viridiplantae</taxon>
        <taxon>Streptophyta</taxon>
        <taxon>Embryophyta</taxon>
        <taxon>Tracheophyta</taxon>
        <taxon>Spermatophyta</taxon>
        <taxon>Magnoliopsida</taxon>
        <taxon>eudicotyledons</taxon>
        <taxon>Gunneridae</taxon>
        <taxon>Pentapetalae</taxon>
        <taxon>rosids</taxon>
        <taxon>fabids</taxon>
        <taxon>Fabales</taxon>
        <taxon>Fabaceae</taxon>
        <taxon>Papilionoideae</taxon>
        <taxon>50 kb inversion clade</taxon>
        <taxon>NPAAA clade</taxon>
        <taxon>indigoferoid/millettioid clade</taxon>
        <taxon>Phaseoleae</taxon>
        <taxon>Flemingia</taxon>
    </lineage>
</organism>
<evidence type="ECO:0000256" key="1">
    <source>
        <dbReference type="SAM" id="SignalP"/>
    </source>
</evidence>
<comment type="caution">
    <text evidence="2">The sequence shown here is derived from an EMBL/GenBank/DDBJ whole genome shotgun (WGS) entry which is preliminary data.</text>
</comment>
<evidence type="ECO:0000313" key="2">
    <source>
        <dbReference type="EMBL" id="KAL2341649.1"/>
    </source>
</evidence>
<sequence length="125" mass="13674">MRRIPTLVSSFALQAILLASLTLSQRSLPWKEGNGDLADQIYKKTPFYDLCSLILYSNPLSLKPNLKGVALLMVNNILANASDTLSYIEGLIKNTSGRDLEQALAFVSSPISLLSSTFSLKLLMP</sequence>
<dbReference type="NCBIfam" id="TIGR01614">
    <property type="entry name" value="PME_inhib"/>
    <property type="match status" value="1"/>
</dbReference>
<accession>A0ABD1N0R5</accession>
<keyword evidence="1" id="KW-0732">Signal</keyword>
<dbReference type="Proteomes" id="UP001603857">
    <property type="component" value="Unassembled WGS sequence"/>
</dbReference>
<feature type="chain" id="PRO_5044886037" evidence="1">
    <location>
        <begin position="25"/>
        <end position="125"/>
    </location>
</feature>
<protein>
    <submittedName>
        <fullName evidence="2">Uncharacterized protein</fullName>
    </submittedName>
</protein>
<gene>
    <name evidence="2" type="ORF">Fmac_009589</name>
</gene>
<feature type="signal peptide" evidence="1">
    <location>
        <begin position="1"/>
        <end position="24"/>
    </location>
</feature>